<evidence type="ECO:0000256" key="1">
    <source>
        <dbReference type="SAM" id="MobiDB-lite"/>
    </source>
</evidence>
<feature type="transmembrane region" description="Helical" evidence="2">
    <location>
        <begin position="152"/>
        <end position="172"/>
    </location>
</feature>
<dbReference type="Proteomes" id="UP001152795">
    <property type="component" value="Unassembled WGS sequence"/>
</dbReference>
<dbReference type="SMART" id="SM00060">
    <property type="entry name" value="FN3"/>
    <property type="match status" value="1"/>
</dbReference>
<feature type="compositionally biased region" description="Basic and acidic residues" evidence="1">
    <location>
        <begin position="208"/>
        <end position="218"/>
    </location>
</feature>
<dbReference type="OrthoDB" id="6021834at2759"/>
<evidence type="ECO:0000256" key="2">
    <source>
        <dbReference type="SAM" id="Phobius"/>
    </source>
</evidence>
<dbReference type="PANTHER" id="PTHR16861">
    <property type="entry name" value="GLYCOPROTEIN 38"/>
    <property type="match status" value="1"/>
</dbReference>
<keyword evidence="2" id="KW-0812">Transmembrane</keyword>
<dbReference type="CDD" id="cd00063">
    <property type="entry name" value="FN3"/>
    <property type="match status" value="1"/>
</dbReference>
<proteinExistence type="predicted"/>
<feature type="region of interest" description="Disordered" evidence="1">
    <location>
        <begin position="104"/>
        <end position="149"/>
    </location>
</feature>
<dbReference type="InterPro" id="IPR003961">
    <property type="entry name" value="FN3_dom"/>
</dbReference>
<dbReference type="AlphaFoldDB" id="A0A6S7IXB1"/>
<feature type="region of interest" description="Disordered" evidence="1">
    <location>
        <begin position="199"/>
        <end position="225"/>
    </location>
</feature>
<keyword evidence="2" id="KW-0472">Membrane</keyword>
<comment type="caution">
    <text evidence="3">The sequence shown here is derived from an EMBL/GenBank/DDBJ whole genome shotgun (WGS) entry which is preliminary data.</text>
</comment>
<evidence type="ECO:0000313" key="3">
    <source>
        <dbReference type="EMBL" id="CAB4010112.1"/>
    </source>
</evidence>
<accession>A0A6S7IXB1</accession>
<dbReference type="EMBL" id="CACRXK020006679">
    <property type="protein sequence ID" value="CAB4010112.1"/>
    <property type="molecule type" value="Genomic_DNA"/>
</dbReference>
<dbReference type="PROSITE" id="PS50853">
    <property type="entry name" value="FN3"/>
    <property type="match status" value="1"/>
</dbReference>
<protein>
    <submittedName>
        <fullName evidence="3">Neural cell adhesion molecule 1-like isoform X2</fullName>
    </submittedName>
</protein>
<dbReference type="InterPro" id="IPR013783">
    <property type="entry name" value="Ig-like_fold"/>
</dbReference>
<dbReference type="InterPro" id="IPR036116">
    <property type="entry name" value="FN3_sf"/>
</dbReference>
<evidence type="ECO:0000313" key="4">
    <source>
        <dbReference type="Proteomes" id="UP001152795"/>
    </source>
</evidence>
<dbReference type="Gene3D" id="2.60.40.10">
    <property type="entry name" value="Immunoglobulins"/>
    <property type="match status" value="1"/>
</dbReference>
<name>A0A6S7IXB1_PARCT</name>
<dbReference type="PANTHER" id="PTHR16861:SF4">
    <property type="entry name" value="SH3 DOMAIN PROTEIN (AFU_ORTHOLOGUE AFUA_1G13610)"/>
    <property type="match status" value="1"/>
</dbReference>
<feature type="compositionally biased region" description="Low complexity" evidence="1">
    <location>
        <begin position="105"/>
        <end position="121"/>
    </location>
</feature>
<organism evidence="3 4">
    <name type="scientific">Paramuricea clavata</name>
    <name type="common">Red gorgonian</name>
    <name type="synonym">Violescent sea-whip</name>
    <dbReference type="NCBI Taxonomy" id="317549"/>
    <lineage>
        <taxon>Eukaryota</taxon>
        <taxon>Metazoa</taxon>
        <taxon>Cnidaria</taxon>
        <taxon>Anthozoa</taxon>
        <taxon>Octocorallia</taxon>
        <taxon>Malacalcyonacea</taxon>
        <taxon>Plexauridae</taxon>
        <taxon>Paramuricea</taxon>
    </lineage>
</organism>
<keyword evidence="4" id="KW-1185">Reference proteome</keyword>
<dbReference type="SUPFAM" id="SSF49265">
    <property type="entry name" value="Fibronectin type III"/>
    <property type="match status" value="1"/>
</dbReference>
<reference evidence="3" key="1">
    <citation type="submission" date="2020-04" db="EMBL/GenBank/DDBJ databases">
        <authorList>
            <person name="Alioto T."/>
            <person name="Alioto T."/>
            <person name="Gomez Garrido J."/>
        </authorList>
    </citation>
    <scope>NUCLEOTIDE SEQUENCE</scope>
    <source>
        <strain evidence="3">A484AB</strain>
    </source>
</reference>
<sequence length="225" mass="24535">MAMYTNMFIHSSLPGPLKNINDVSATGNTVTVYWPQAAKSVDKYIIKYRIKGSSDDWKEKETEKIFIEIPGLDDGETYEFQVFYEDAGKEMVYTEIREFSVPSVTTTAPAPAPTPTRKTAPPIAPKTDEKPKGTGQSPPPSPPGKVARKKGLSGGAIAAIVIVIILLVLIAVDIFCCFFNQCGVTHMCAAACAGKKREKYNVDGSPEEGTKLKERDEDGKEDPEV</sequence>
<keyword evidence="2" id="KW-1133">Transmembrane helix</keyword>
<gene>
    <name evidence="3" type="ORF">PACLA_8A003001</name>
</gene>